<evidence type="ECO:0000313" key="3">
    <source>
        <dbReference type="EMBL" id="MQT82169.1"/>
    </source>
</evidence>
<evidence type="ECO:0000259" key="2">
    <source>
        <dbReference type="Pfam" id="PF16220"/>
    </source>
</evidence>
<dbReference type="InterPro" id="IPR032623">
    <property type="entry name" value="FecR_N"/>
</dbReference>
<dbReference type="EMBL" id="WIWC01000041">
    <property type="protein sequence ID" value="MQT82169.1"/>
    <property type="molecule type" value="Genomic_DNA"/>
</dbReference>
<comment type="caution">
    <text evidence="3">The sequence shown here is derived from an EMBL/GenBank/DDBJ whole genome shotgun (WGS) entry which is preliminary data.</text>
</comment>
<dbReference type="Pfam" id="PF04773">
    <property type="entry name" value="FecR"/>
    <property type="match status" value="1"/>
</dbReference>
<dbReference type="AlphaFoldDB" id="A0A6A7Z3X7"/>
<name>A0A6A7Z3X7_9PSED</name>
<dbReference type="Gene3D" id="2.60.120.1440">
    <property type="match status" value="1"/>
</dbReference>
<dbReference type="InterPro" id="IPR006860">
    <property type="entry name" value="FecR"/>
</dbReference>
<sequence>MTDKPPPNLIWETALDWLLLIQENPHDADLARRLNDWRASAAEHDAAWRKAQKVWQLSGAALSLPSEPAAGTTQIEPRTFSPRHFSRRKRSWIGAAAAACVVMLLLPDWQALRADYHSHTAEHRDITLSDGSHMLLDSNSVVDVQFDPGQRQVTLLRGQAFFSVKSEPDRAFYVNAGPVRVRVTGTAFAVSVEQGEVHVSVESGTVAVKTPSSLASSSLHHGDHLNYSTLDNQTRVAQWPDEYIAPWRRWQLIAVDQSVDDVIQQLRRYQPGLIVLTDKALGQRRITAALNLRDPKRALQAAIAPLGGTVQDRLPFTLIVSDAP</sequence>
<accession>A0A6A7Z3X7</accession>
<feature type="domain" description="FecR protein" evidence="1">
    <location>
        <begin position="115"/>
        <end position="206"/>
    </location>
</feature>
<organism evidence="3">
    <name type="scientific">Pseudomonas helleri</name>
    <dbReference type="NCBI Taxonomy" id="1608996"/>
    <lineage>
        <taxon>Bacteria</taxon>
        <taxon>Pseudomonadati</taxon>
        <taxon>Pseudomonadota</taxon>
        <taxon>Gammaproteobacteria</taxon>
        <taxon>Pseudomonadales</taxon>
        <taxon>Pseudomonadaceae</taxon>
        <taxon>Pseudomonas</taxon>
    </lineage>
</organism>
<dbReference type="PANTHER" id="PTHR30273">
    <property type="entry name" value="PERIPLASMIC SIGNAL SENSOR AND SIGMA FACTOR ACTIVATOR FECR-RELATED"/>
    <property type="match status" value="1"/>
</dbReference>
<gene>
    <name evidence="3" type="ORF">GHN86_19170</name>
    <name evidence="4" type="ORF">GHO29_19330</name>
</gene>
<evidence type="ECO:0000313" key="5">
    <source>
        <dbReference type="Proteomes" id="UP000437970"/>
    </source>
</evidence>
<dbReference type="GO" id="GO:0016989">
    <property type="term" value="F:sigma factor antagonist activity"/>
    <property type="evidence" value="ECO:0007669"/>
    <property type="project" value="TreeGrafter"/>
</dbReference>
<proteinExistence type="predicted"/>
<dbReference type="PIRSF" id="PIRSF018266">
    <property type="entry name" value="FecR"/>
    <property type="match status" value="1"/>
</dbReference>
<reference evidence="3 5" key="1">
    <citation type="submission" date="2019-10" db="EMBL/GenBank/DDBJ databases">
        <title>Evaluation of single-gene subtyping targets for Pseudomonas.</title>
        <authorList>
            <person name="Reichler S.J."/>
            <person name="Orsi R.H."/>
            <person name="Wiedmann M."/>
            <person name="Martin N.H."/>
            <person name="Murphy S.I."/>
        </authorList>
    </citation>
    <scope>NUCLEOTIDE SEQUENCE</scope>
    <source>
        <strain evidence="4 5">FSL R10-1984</strain>
        <strain evidence="3">FSL R10-2339</strain>
    </source>
</reference>
<protein>
    <submittedName>
        <fullName evidence="3">DUF4880 domain-containing protein</fullName>
    </submittedName>
</protein>
<dbReference type="InterPro" id="IPR012373">
    <property type="entry name" value="Ferrdict_sens_TM"/>
</dbReference>
<dbReference type="EMBL" id="WIVW01000036">
    <property type="protein sequence ID" value="MQU28634.1"/>
    <property type="molecule type" value="Genomic_DNA"/>
</dbReference>
<feature type="domain" description="FecR N-terminal" evidence="2">
    <location>
        <begin position="13"/>
        <end position="53"/>
    </location>
</feature>
<dbReference type="PANTHER" id="PTHR30273:SF2">
    <property type="entry name" value="PROTEIN FECR"/>
    <property type="match status" value="1"/>
</dbReference>
<evidence type="ECO:0000259" key="1">
    <source>
        <dbReference type="Pfam" id="PF04773"/>
    </source>
</evidence>
<dbReference type="RefSeq" id="WP_153381510.1">
    <property type="nucleotide sequence ID" value="NZ_JBITTT010000022.1"/>
</dbReference>
<dbReference type="Proteomes" id="UP000437970">
    <property type="component" value="Unassembled WGS sequence"/>
</dbReference>
<evidence type="ECO:0000313" key="4">
    <source>
        <dbReference type="EMBL" id="MQU28634.1"/>
    </source>
</evidence>
<dbReference type="Pfam" id="PF16220">
    <property type="entry name" value="DUF4880"/>
    <property type="match status" value="1"/>
</dbReference>